<dbReference type="EMBL" id="GBXM01054633">
    <property type="protein sequence ID" value="JAH53944.1"/>
    <property type="molecule type" value="Transcribed_RNA"/>
</dbReference>
<reference evidence="1" key="1">
    <citation type="submission" date="2014-11" db="EMBL/GenBank/DDBJ databases">
        <authorList>
            <person name="Amaro Gonzalez C."/>
        </authorList>
    </citation>
    <scope>NUCLEOTIDE SEQUENCE</scope>
</reference>
<organism evidence="1">
    <name type="scientific">Anguilla anguilla</name>
    <name type="common">European freshwater eel</name>
    <name type="synonym">Muraena anguilla</name>
    <dbReference type="NCBI Taxonomy" id="7936"/>
    <lineage>
        <taxon>Eukaryota</taxon>
        <taxon>Metazoa</taxon>
        <taxon>Chordata</taxon>
        <taxon>Craniata</taxon>
        <taxon>Vertebrata</taxon>
        <taxon>Euteleostomi</taxon>
        <taxon>Actinopterygii</taxon>
        <taxon>Neopterygii</taxon>
        <taxon>Teleostei</taxon>
        <taxon>Anguilliformes</taxon>
        <taxon>Anguillidae</taxon>
        <taxon>Anguilla</taxon>
    </lineage>
</organism>
<reference evidence="1" key="2">
    <citation type="journal article" date="2015" name="Fish Shellfish Immunol.">
        <title>Early steps in the European eel (Anguilla anguilla)-Vibrio vulnificus interaction in the gills: Role of the RtxA13 toxin.</title>
        <authorList>
            <person name="Callol A."/>
            <person name="Pajuelo D."/>
            <person name="Ebbesson L."/>
            <person name="Teles M."/>
            <person name="MacKenzie S."/>
            <person name="Amaro C."/>
        </authorList>
    </citation>
    <scope>NUCLEOTIDE SEQUENCE</scope>
</reference>
<accession>A0A0E9TJU5</accession>
<sequence length="38" mass="4344">MKAMNWPKNEEADVCNWQLTTENIALKNKKITAPEGLI</sequence>
<name>A0A0E9TJU5_ANGAN</name>
<evidence type="ECO:0000313" key="1">
    <source>
        <dbReference type="EMBL" id="JAH53944.1"/>
    </source>
</evidence>
<dbReference type="AlphaFoldDB" id="A0A0E9TJU5"/>
<protein>
    <submittedName>
        <fullName evidence="1">Uncharacterized protein</fullName>
    </submittedName>
</protein>
<proteinExistence type="predicted"/>